<reference evidence="22 23" key="1">
    <citation type="submission" date="2013-09" db="EMBL/GenBank/DDBJ databases">
        <title>Whole genome shotgun sequence of Vibrio proteolyticus NBRC 13287.</title>
        <authorList>
            <person name="Isaki S."/>
            <person name="Hosoyama A."/>
            <person name="Numata M."/>
            <person name="Hashimoto M."/>
            <person name="Hosoyama Y."/>
            <person name="Tsuchikane K."/>
            <person name="Noguchi M."/>
            <person name="Hirakata S."/>
            <person name="Ichikawa N."/>
            <person name="Ohji S."/>
            <person name="Yamazoe A."/>
            <person name="Fujita N."/>
        </authorList>
    </citation>
    <scope>NUCLEOTIDE SEQUENCE [LARGE SCALE GENOMIC DNA]</scope>
    <source>
        <strain evidence="22 23">NBRC 13287</strain>
    </source>
</reference>
<evidence type="ECO:0000313" key="22">
    <source>
        <dbReference type="EMBL" id="GAD65336.1"/>
    </source>
</evidence>
<feature type="modified residue" description="Phosphohistidine" evidence="15">
    <location>
        <position position="699"/>
    </location>
</feature>
<feature type="modified residue" description="4-aspartylphosphate" evidence="16">
    <location>
        <position position="538"/>
    </location>
</feature>
<dbReference type="PROSITE" id="PS50109">
    <property type="entry name" value="HIS_KIN"/>
    <property type="match status" value="1"/>
</dbReference>
<feature type="domain" description="Response regulatory" evidence="19">
    <location>
        <begin position="489"/>
        <end position="607"/>
    </location>
</feature>
<dbReference type="GO" id="GO:0005886">
    <property type="term" value="C:plasma membrane"/>
    <property type="evidence" value="ECO:0007669"/>
    <property type="project" value="UniProtKB-SubCell"/>
</dbReference>
<feature type="domain" description="HAMP" evidence="20">
    <location>
        <begin position="173"/>
        <end position="225"/>
    </location>
</feature>
<dbReference type="CDD" id="cd17546">
    <property type="entry name" value="REC_hyHK_CKI1_RcsC-like"/>
    <property type="match status" value="1"/>
</dbReference>
<comment type="subcellular location">
    <subcellularLocation>
        <location evidence="2">Cell membrane</location>
        <topology evidence="2">Multi-pass membrane protein</topology>
    </subcellularLocation>
</comment>
<dbReference type="EMBL" id="BATJ01000001">
    <property type="protein sequence ID" value="GAD65336.1"/>
    <property type="molecule type" value="Genomic_DNA"/>
</dbReference>
<dbReference type="Pfam" id="PF00072">
    <property type="entry name" value="Response_reg"/>
    <property type="match status" value="1"/>
</dbReference>
<dbReference type="InterPro" id="IPR008207">
    <property type="entry name" value="Sig_transdc_His_kin_Hpt_dom"/>
</dbReference>
<evidence type="ECO:0000256" key="3">
    <source>
        <dbReference type="ARBA" id="ARBA00012438"/>
    </source>
</evidence>
<gene>
    <name evidence="22" type="ORF">VPR01S_01_01080</name>
</gene>
<dbReference type="Pfam" id="PF01627">
    <property type="entry name" value="Hpt"/>
    <property type="match status" value="1"/>
</dbReference>
<dbReference type="InterPro" id="IPR036890">
    <property type="entry name" value="HATPase_C_sf"/>
</dbReference>
<name>U2ZCC3_VIBPR</name>
<evidence type="ECO:0000256" key="10">
    <source>
        <dbReference type="ARBA" id="ARBA00022801"/>
    </source>
</evidence>
<dbReference type="CDD" id="cd06225">
    <property type="entry name" value="HAMP"/>
    <property type="match status" value="1"/>
</dbReference>
<dbReference type="Pfam" id="PF00512">
    <property type="entry name" value="HisKA"/>
    <property type="match status" value="1"/>
</dbReference>
<evidence type="ECO:0000256" key="4">
    <source>
        <dbReference type="ARBA" id="ARBA00022475"/>
    </source>
</evidence>
<dbReference type="Gene3D" id="1.10.287.130">
    <property type="match status" value="1"/>
</dbReference>
<dbReference type="Gene3D" id="3.30.565.10">
    <property type="entry name" value="Histidine kinase-like ATPase, C-terminal domain"/>
    <property type="match status" value="1"/>
</dbReference>
<dbReference type="SMART" id="SM00304">
    <property type="entry name" value="HAMP"/>
    <property type="match status" value="1"/>
</dbReference>
<comment type="caution">
    <text evidence="22">The sequence shown here is derived from an EMBL/GenBank/DDBJ whole genome shotgun (WGS) entry which is preliminary data.</text>
</comment>
<dbReference type="SUPFAM" id="SSF52172">
    <property type="entry name" value="CheY-like"/>
    <property type="match status" value="1"/>
</dbReference>
<evidence type="ECO:0000256" key="14">
    <source>
        <dbReference type="ARBA" id="ARBA00023136"/>
    </source>
</evidence>
<evidence type="ECO:0000256" key="8">
    <source>
        <dbReference type="ARBA" id="ARBA00022741"/>
    </source>
</evidence>
<keyword evidence="11" id="KW-0067">ATP-binding</keyword>
<feature type="domain" description="Histidine kinase" evidence="18">
    <location>
        <begin position="247"/>
        <end position="467"/>
    </location>
</feature>
<evidence type="ECO:0000256" key="5">
    <source>
        <dbReference type="ARBA" id="ARBA00022553"/>
    </source>
</evidence>
<dbReference type="GO" id="GO:0005524">
    <property type="term" value="F:ATP binding"/>
    <property type="evidence" value="ECO:0007669"/>
    <property type="project" value="UniProtKB-KW"/>
</dbReference>
<feature type="transmembrane region" description="Helical" evidence="17">
    <location>
        <begin position="153"/>
        <end position="175"/>
    </location>
</feature>
<dbReference type="eggNOG" id="COG2205">
    <property type="taxonomic scope" value="Bacteria"/>
</dbReference>
<dbReference type="Gene3D" id="3.40.50.2300">
    <property type="match status" value="1"/>
</dbReference>
<dbReference type="PANTHER" id="PTHR45339">
    <property type="entry name" value="HYBRID SIGNAL TRANSDUCTION HISTIDINE KINASE J"/>
    <property type="match status" value="1"/>
</dbReference>
<dbReference type="InterPro" id="IPR001789">
    <property type="entry name" value="Sig_transdc_resp-reg_receiver"/>
</dbReference>
<dbReference type="SUPFAM" id="SSF55874">
    <property type="entry name" value="ATPase domain of HSP90 chaperone/DNA topoisomerase II/histidine kinase"/>
    <property type="match status" value="1"/>
</dbReference>
<dbReference type="CDD" id="cd00082">
    <property type="entry name" value="HisKA"/>
    <property type="match status" value="1"/>
</dbReference>
<dbReference type="SMART" id="SM00388">
    <property type="entry name" value="HisKA"/>
    <property type="match status" value="1"/>
</dbReference>
<feature type="domain" description="HPt" evidence="21">
    <location>
        <begin position="660"/>
        <end position="753"/>
    </location>
</feature>
<dbReference type="FunFam" id="1.10.287.130:FF:000004">
    <property type="entry name" value="Ethylene receptor 1"/>
    <property type="match status" value="1"/>
</dbReference>
<dbReference type="Proteomes" id="UP000016570">
    <property type="component" value="Unassembled WGS sequence"/>
</dbReference>
<evidence type="ECO:0000256" key="7">
    <source>
        <dbReference type="ARBA" id="ARBA00022692"/>
    </source>
</evidence>
<evidence type="ECO:0000259" key="20">
    <source>
        <dbReference type="PROSITE" id="PS50885"/>
    </source>
</evidence>
<dbReference type="GO" id="GO:0016787">
    <property type="term" value="F:hydrolase activity"/>
    <property type="evidence" value="ECO:0007669"/>
    <property type="project" value="UniProtKB-KW"/>
</dbReference>
<evidence type="ECO:0000259" key="19">
    <source>
        <dbReference type="PROSITE" id="PS50110"/>
    </source>
</evidence>
<evidence type="ECO:0000256" key="9">
    <source>
        <dbReference type="ARBA" id="ARBA00022777"/>
    </source>
</evidence>
<dbReference type="RefSeq" id="WP_021703328.1">
    <property type="nucleotide sequence ID" value="NZ_BATJ01000001.1"/>
</dbReference>
<evidence type="ECO:0000259" key="21">
    <source>
        <dbReference type="PROSITE" id="PS50894"/>
    </source>
</evidence>
<evidence type="ECO:0000259" key="18">
    <source>
        <dbReference type="PROSITE" id="PS50109"/>
    </source>
</evidence>
<evidence type="ECO:0000256" key="1">
    <source>
        <dbReference type="ARBA" id="ARBA00000085"/>
    </source>
</evidence>
<keyword evidence="4" id="KW-1003">Cell membrane</keyword>
<evidence type="ECO:0000256" key="15">
    <source>
        <dbReference type="PROSITE-ProRule" id="PRU00110"/>
    </source>
</evidence>
<dbReference type="PROSITE" id="PS50110">
    <property type="entry name" value="RESPONSE_REGULATORY"/>
    <property type="match status" value="1"/>
</dbReference>
<evidence type="ECO:0000256" key="17">
    <source>
        <dbReference type="SAM" id="Phobius"/>
    </source>
</evidence>
<evidence type="ECO:0000256" key="12">
    <source>
        <dbReference type="ARBA" id="ARBA00022989"/>
    </source>
</evidence>
<keyword evidence="5 16" id="KW-0597">Phosphoprotein</keyword>
<evidence type="ECO:0000256" key="6">
    <source>
        <dbReference type="ARBA" id="ARBA00022679"/>
    </source>
</evidence>
<evidence type="ECO:0000256" key="11">
    <source>
        <dbReference type="ARBA" id="ARBA00022840"/>
    </source>
</evidence>
<keyword evidence="10" id="KW-0378">Hydrolase</keyword>
<protein>
    <recommendedName>
        <fullName evidence="3">histidine kinase</fullName>
        <ecNumber evidence="3">2.7.13.3</ecNumber>
    </recommendedName>
</protein>
<dbReference type="Pfam" id="PF00672">
    <property type="entry name" value="HAMP"/>
    <property type="match status" value="1"/>
</dbReference>
<keyword evidence="6" id="KW-0808">Transferase</keyword>
<evidence type="ECO:0000256" key="13">
    <source>
        <dbReference type="ARBA" id="ARBA00023012"/>
    </source>
</evidence>
<dbReference type="SMART" id="SM00387">
    <property type="entry name" value="HATPase_c"/>
    <property type="match status" value="1"/>
</dbReference>
<feature type="transmembrane region" description="Helical" evidence="17">
    <location>
        <begin position="7"/>
        <end position="30"/>
    </location>
</feature>
<dbReference type="InterPro" id="IPR011006">
    <property type="entry name" value="CheY-like_superfamily"/>
</dbReference>
<organism evidence="22 23">
    <name type="scientific">Vibrio proteolyticus NBRC 13287</name>
    <dbReference type="NCBI Taxonomy" id="1219065"/>
    <lineage>
        <taxon>Bacteria</taxon>
        <taxon>Pseudomonadati</taxon>
        <taxon>Pseudomonadota</taxon>
        <taxon>Gammaproteobacteria</taxon>
        <taxon>Vibrionales</taxon>
        <taxon>Vibrionaceae</taxon>
        <taxon>Vibrio</taxon>
    </lineage>
</organism>
<dbReference type="CDD" id="cd16922">
    <property type="entry name" value="HATPase_EvgS-ArcB-TorS-like"/>
    <property type="match status" value="1"/>
</dbReference>
<evidence type="ECO:0000256" key="2">
    <source>
        <dbReference type="ARBA" id="ARBA00004651"/>
    </source>
</evidence>
<evidence type="ECO:0000256" key="16">
    <source>
        <dbReference type="PROSITE-ProRule" id="PRU00169"/>
    </source>
</evidence>
<comment type="catalytic activity">
    <reaction evidence="1">
        <text>ATP + protein L-histidine = ADP + protein N-phospho-L-histidine.</text>
        <dbReference type="EC" id="2.7.13.3"/>
    </reaction>
</comment>
<dbReference type="SUPFAM" id="SSF158472">
    <property type="entry name" value="HAMP domain-like"/>
    <property type="match status" value="1"/>
</dbReference>
<dbReference type="AlphaFoldDB" id="U2ZCC3"/>
<keyword evidence="14 17" id="KW-0472">Membrane</keyword>
<dbReference type="FunFam" id="3.30.565.10:FF:000010">
    <property type="entry name" value="Sensor histidine kinase RcsC"/>
    <property type="match status" value="1"/>
</dbReference>
<dbReference type="InterPro" id="IPR036097">
    <property type="entry name" value="HisK_dim/P_sf"/>
</dbReference>
<dbReference type="InterPro" id="IPR003661">
    <property type="entry name" value="HisK_dim/P_dom"/>
</dbReference>
<keyword evidence="23" id="KW-1185">Reference proteome</keyword>
<dbReference type="GO" id="GO:0000155">
    <property type="term" value="F:phosphorelay sensor kinase activity"/>
    <property type="evidence" value="ECO:0007669"/>
    <property type="project" value="InterPro"/>
</dbReference>
<dbReference type="InterPro" id="IPR004358">
    <property type="entry name" value="Sig_transdc_His_kin-like_C"/>
</dbReference>
<keyword evidence="7 17" id="KW-0812">Transmembrane</keyword>
<dbReference type="EC" id="2.7.13.3" evidence="3"/>
<keyword evidence="9" id="KW-0418">Kinase</keyword>
<evidence type="ECO:0000313" key="23">
    <source>
        <dbReference type="Proteomes" id="UP000016570"/>
    </source>
</evidence>
<dbReference type="SUPFAM" id="SSF47226">
    <property type="entry name" value="Histidine-containing phosphotransfer domain, HPT domain"/>
    <property type="match status" value="1"/>
</dbReference>
<dbReference type="PANTHER" id="PTHR45339:SF1">
    <property type="entry name" value="HYBRID SIGNAL TRANSDUCTION HISTIDINE KINASE J"/>
    <property type="match status" value="1"/>
</dbReference>
<keyword evidence="8" id="KW-0547">Nucleotide-binding</keyword>
<dbReference type="eggNOG" id="COG5002">
    <property type="taxonomic scope" value="Bacteria"/>
</dbReference>
<accession>U2ZCC3</accession>
<dbReference type="PROSITE" id="PS50885">
    <property type="entry name" value="HAMP"/>
    <property type="match status" value="1"/>
</dbReference>
<sequence>MSFRSKTIIGIALIETVLLVYLVFNAMSFLSESNEKQLLQRAHSTATMFARAAKDALLSTDLATLNDLTHDIINLEDVLYVRILRDGKEMAFDGERHYLKDEFTSDLSLDTIHDGVFDTRVDIVSDGVVYGQVEMGFDVNTITQMLDSASQQIIGIALIEVFLVALFSFVLGTYLTKSLVRLTHAAKTLTESGPGYQINDDTKDEIGEVTRAFNEMSSKLAKSYTDLTEARHQAESANESKSRFLALMSHEIRTPMNGVLGILGLLEDTQLDKKQRQLLNTAIESGHFLLSIINDILDFTRMEANTLALDHRSFDFRHCVESVVDSFIPLAKQKDLMLHSYIAPDVPNFVIGDENRVKQILHNLIGNALKFTESGSVDVQISADTVNQRSRIECKVRDSGIGISESAIEYLFEEFTMADETFARSREGSGLGLAICKRLSALMDGNINVVSQLGLGSTFTFDIHLDVAADVLPLSPPAPCPFDELEQRHILIAEDNKANQLVIRNMFQKLGIEIDIAEDGQQVLNLLKVSHYDLIFMDISMPQMDGMETCRRIRSHTDRRVSSIPIIALTAHALAGDKDKFLACGMNDYLSKPVKPSQLVEKIKLFLKRNDHASSDNEKPNATARDTSQTLNCDTHSVEQYSNETLVDESIISQVIADTSAEVLPVLIDHYLEESEQRLKTIFSAIEQKDSLTLEFESHTLGSSSLALGNRALSNVARHIERLCLEGQAAQAYKLKNQLANIAKHSLQALEIRKAQGFKQSVL</sequence>
<dbReference type="Pfam" id="PF02518">
    <property type="entry name" value="HATPase_c"/>
    <property type="match status" value="1"/>
</dbReference>
<dbReference type="InterPro" id="IPR005467">
    <property type="entry name" value="His_kinase_dom"/>
</dbReference>
<dbReference type="Gene3D" id="6.10.340.10">
    <property type="match status" value="1"/>
</dbReference>
<keyword evidence="13" id="KW-0902">Two-component regulatory system</keyword>
<proteinExistence type="predicted"/>
<dbReference type="PROSITE" id="PS50894">
    <property type="entry name" value="HPT"/>
    <property type="match status" value="1"/>
</dbReference>
<dbReference type="InterPro" id="IPR003594">
    <property type="entry name" value="HATPase_dom"/>
</dbReference>
<dbReference type="InterPro" id="IPR036641">
    <property type="entry name" value="HPT_dom_sf"/>
</dbReference>
<dbReference type="PRINTS" id="PR00344">
    <property type="entry name" value="BCTRLSENSOR"/>
</dbReference>
<dbReference type="Gene3D" id="1.20.120.160">
    <property type="entry name" value="HPT domain"/>
    <property type="match status" value="1"/>
</dbReference>
<dbReference type="SUPFAM" id="SSF47384">
    <property type="entry name" value="Homodimeric domain of signal transducing histidine kinase"/>
    <property type="match status" value="1"/>
</dbReference>
<dbReference type="STRING" id="1219065.VPR01S_01_01080"/>
<dbReference type="InterPro" id="IPR003660">
    <property type="entry name" value="HAMP_dom"/>
</dbReference>
<dbReference type="SMART" id="SM00448">
    <property type="entry name" value="REC"/>
    <property type="match status" value="1"/>
</dbReference>
<keyword evidence="12 17" id="KW-1133">Transmembrane helix</keyword>